<name>A0AAD5YWG8_9AGAR</name>
<dbReference type="Pfam" id="PF07264">
    <property type="entry name" value="EI24"/>
    <property type="match status" value="1"/>
</dbReference>
<gene>
    <name evidence="10" type="ORF">NP233_g5427</name>
</gene>
<dbReference type="PANTHER" id="PTHR21389">
    <property type="entry name" value="P53 INDUCED PROTEIN"/>
    <property type="match status" value="1"/>
</dbReference>
<comment type="caution">
    <text evidence="10">The sequence shown here is derived from an EMBL/GenBank/DDBJ whole genome shotgun (WGS) entry which is preliminary data.</text>
</comment>
<dbReference type="AlphaFoldDB" id="A0AAD5YWG8"/>
<accession>A0AAD5YWG8</accession>
<keyword evidence="11" id="KW-1185">Reference proteome</keyword>
<feature type="compositionally biased region" description="Low complexity" evidence="7">
    <location>
        <begin position="128"/>
        <end position="228"/>
    </location>
</feature>
<dbReference type="EMBL" id="JANIEX010000319">
    <property type="protein sequence ID" value="KAJ3568878.1"/>
    <property type="molecule type" value="Genomic_DNA"/>
</dbReference>
<evidence type="ECO:0000256" key="2">
    <source>
        <dbReference type="ARBA" id="ARBA00020833"/>
    </source>
</evidence>
<comment type="subcellular location">
    <subcellularLocation>
        <location evidence="1">Membrane</location>
        <topology evidence="1">Multi-pass membrane protein</topology>
    </subcellularLocation>
</comment>
<dbReference type="Gene3D" id="1.10.10.10">
    <property type="entry name" value="Winged helix-like DNA-binding domain superfamily/Winged helix DNA-binding domain"/>
    <property type="match status" value="1"/>
</dbReference>
<evidence type="ECO:0000256" key="4">
    <source>
        <dbReference type="ARBA" id="ARBA00022989"/>
    </source>
</evidence>
<dbReference type="GO" id="GO:0016236">
    <property type="term" value="P:macroautophagy"/>
    <property type="evidence" value="ECO:0007669"/>
    <property type="project" value="TreeGrafter"/>
</dbReference>
<keyword evidence="5" id="KW-0238">DNA-binding</keyword>
<dbReference type="GO" id="GO:0030527">
    <property type="term" value="F:structural constituent of chromatin"/>
    <property type="evidence" value="ECO:0007669"/>
    <property type="project" value="InterPro"/>
</dbReference>
<evidence type="ECO:0000256" key="7">
    <source>
        <dbReference type="SAM" id="MobiDB-lite"/>
    </source>
</evidence>
<feature type="transmembrane region" description="Helical" evidence="8">
    <location>
        <begin position="323"/>
        <end position="340"/>
    </location>
</feature>
<organism evidence="10 11">
    <name type="scientific">Leucocoprinus birnbaumii</name>
    <dbReference type="NCBI Taxonomy" id="56174"/>
    <lineage>
        <taxon>Eukaryota</taxon>
        <taxon>Fungi</taxon>
        <taxon>Dikarya</taxon>
        <taxon>Basidiomycota</taxon>
        <taxon>Agaricomycotina</taxon>
        <taxon>Agaricomycetes</taxon>
        <taxon>Agaricomycetidae</taxon>
        <taxon>Agaricales</taxon>
        <taxon>Agaricineae</taxon>
        <taxon>Agaricaceae</taxon>
        <taxon>Leucocoprinus</taxon>
    </lineage>
</organism>
<dbReference type="GO" id="GO:0006334">
    <property type="term" value="P:nucleosome assembly"/>
    <property type="evidence" value="ECO:0007669"/>
    <property type="project" value="InterPro"/>
</dbReference>
<feature type="transmembrane region" description="Helical" evidence="8">
    <location>
        <begin position="489"/>
        <end position="515"/>
    </location>
</feature>
<feature type="region of interest" description="Disordered" evidence="7">
    <location>
        <begin position="574"/>
        <end position="628"/>
    </location>
</feature>
<dbReference type="InterPro" id="IPR036390">
    <property type="entry name" value="WH_DNA-bd_sf"/>
</dbReference>
<keyword evidence="4 8" id="KW-1133">Transmembrane helix</keyword>
<proteinExistence type="predicted"/>
<evidence type="ECO:0000256" key="3">
    <source>
        <dbReference type="ARBA" id="ARBA00022692"/>
    </source>
</evidence>
<feature type="compositionally biased region" description="Low complexity" evidence="7">
    <location>
        <begin position="1"/>
        <end position="31"/>
    </location>
</feature>
<dbReference type="InterPro" id="IPR005819">
    <property type="entry name" value="H1/H5"/>
</dbReference>
<feature type="domain" description="H15" evidence="9">
    <location>
        <begin position="34"/>
        <end position="109"/>
    </location>
</feature>
<feature type="compositionally biased region" description="Polar residues" evidence="7">
    <location>
        <begin position="602"/>
        <end position="619"/>
    </location>
</feature>
<dbReference type="GO" id="GO:0000786">
    <property type="term" value="C:nucleosome"/>
    <property type="evidence" value="ECO:0007669"/>
    <property type="project" value="InterPro"/>
</dbReference>
<reference evidence="10" key="1">
    <citation type="submission" date="2022-07" db="EMBL/GenBank/DDBJ databases">
        <title>Genome Sequence of Leucocoprinus birnbaumii.</title>
        <authorList>
            <person name="Buettner E."/>
        </authorList>
    </citation>
    <scope>NUCLEOTIDE SEQUENCE</scope>
    <source>
        <strain evidence="10">VT141</strain>
    </source>
</reference>
<dbReference type="PANTHER" id="PTHR21389:SF0">
    <property type="entry name" value="ETOPOSIDE-INDUCED PROTEIN 2.4 HOMOLOG"/>
    <property type="match status" value="1"/>
</dbReference>
<evidence type="ECO:0000256" key="1">
    <source>
        <dbReference type="ARBA" id="ARBA00004141"/>
    </source>
</evidence>
<keyword evidence="3 8" id="KW-0812">Transmembrane</keyword>
<dbReference type="GO" id="GO:0016020">
    <property type="term" value="C:membrane"/>
    <property type="evidence" value="ECO:0007669"/>
    <property type="project" value="UniProtKB-SubCell"/>
</dbReference>
<dbReference type="Proteomes" id="UP001213000">
    <property type="component" value="Unassembled WGS sequence"/>
</dbReference>
<evidence type="ECO:0000256" key="8">
    <source>
        <dbReference type="SAM" id="Phobius"/>
    </source>
</evidence>
<protein>
    <recommendedName>
        <fullName evidence="2">Histone H1</fullName>
    </recommendedName>
</protein>
<dbReference type="Pfam" id="PF00538">
    <property type="entry name" value="Linker_histone"/>
    <property type="match status" value="1"/>
</dbReference>
<dbReference type="GO" id="GO:0005783">
    <property type="term" value="C:endoplasmic reticulum"/>
    <property type="evidence" value="ECO:0007669"/>
    <property type="project" value="TreeGrafter"/>
</dbReference>
<evidence type="ECO:0000313" key="11">
    <source>
        <dbReference type="Proteomes" id="UP001213000"/>
    </source>
</evidence>
<evidence type="ECO:0000256" key="6">
    <source>
        <dbReference type="ARBA" id="ARBA00023136"/>
    </source>
</evidence>
<dbReference type="CDD" id="cd00073">
    <property type="entry name" value="H15"/>
    <property type="match status" value="1"/>
</dbReference>
<sequence length="628" mass="68584">MARPKASTTAKSKSKTAKASGSKKSAAAAKAEAPHPSWVDMIKECIIAHPDDARTGVSRPQIKKFVETKYKLEFNTAQISQLSRAIQRGAEKDVFLLPKGPSGRVKLTPKVKAAEVAAAKESKPAAPPKAAAKPKTAVAPKKPAPVKKAPAKAAAKPSSSKASSSKPKAAVKAKSTAKPAPTKKATTTKKTAAAKAKPATKKASTAKSSSTKKAVTGGSAAKAPAAKKSTAKKPAAKASSSKASGSKKKYTTCALFSNHESETQNVPAMSARVTYPRFIPLHENLLLQISWALRGLYDSFRVNALFNTIASDAKIRANLFKSLLLNSLSVTSIYTYDILLHPLVKDQERWLHRNLGRFYQVLWLLPIVGISFYLNMSWCNVIAKRTYVLHYGSRAVAQPPRTYSNLLNQVATSAYRVVMVFTSVVVSYALKKIPYIGSGLEFAFICWVDSYYFFESVWINRGYSFSGRIRHLEERWAYYFAFVYEGLPSAIICMLGTGLASFALFALVFPLYIILATHARPTPINPFNPTSQEDSDVIRHPTPFIPIRLRVFAPVVFLNDLVAKVLDIVIPPTKSSHVSRSHTSDDPSESVEEGIGIELNTLKHTTQPIRPTRPAQSRVNIGPRRKFD</sequence>
<dbReference type="SMART" id="SM00526">
    <property type="entry name" value="H15"/>
    <property type="match status" value="1"/>
</dbReference>
<feature type="transmembrane region" description="Helical" evidence="8">
    <location>
        <begin position="413"/>
        <end position="430"/>
    </location>
</feature>
<keyword evidence="6 8" id="KW-0472">Membrane</keyword>
<feature type="region of interest" description="Disordered" evidence="7">
    <location>
        <begin position="1"/>
        <end position="34"/>
    </location>
</feature>
<dbReference type="PROSITE" id="PS51504">
    <property type="entry name" value="H15"/>
    <property type="match status" value="1"/>
</dbReference>
<feature type="transmembrane region" description="Helical" evidence="8">
    <location>
        <begin position="361"/>
        <end position="383"/>
    </location>
</feature>
<feature type="region of interest" description="Disordered" evidence="7">
    <location>
        <begin position="117"/>
        <end position="243"/>
    </location>
</feature>
<dbReference type="GO" id="GO:0003677">
    <property type="term" value="F:DNA binding"/>
    <property type="evidence" value="ECO:0007669"/>
    <property type="project" value="UniProtKB-KW"/>
</dbReference>
<dbReference type="SUPFAM" id="SSF46785">
    <property type="entry name" value="Winged helix' DNA-binding domain"/>
    <property type="match status" value="1"/>
</dbReference>
<dbReference type="InterPro" id="IPR036388">
    <property type="entry name" value="WH-like_DNA-bd_sf"/>
</dbReference>
<dbReference type="InterPro" id="IPR005818">
    <property type="entry name" value="Histone_H1/H5_H15"/>
</dbReference>
<evidence type="ECO:0000259" key="9">
    <source>
        <dbReference type="PROSITE" id="PS51504"/>
    </source>
</evidence>
<evidence type="ECO:0000256" key="5">
    <source>
        <dbReference type="ARBA" id="ARBA00023125"/>
    </source>
</evidence>
<dbReference type="PRINTS" id="PR00624">
    <property type="entry name" value="HISTONEH5"/>
</dbReference>
<evidence type="ECO:0000313" key="10">
    <source>
        <dbReference type="EMBL" id="KAJ3568878.1"/>
    </source>
</evidence>
<dbReference type="InterPro" id="IPR059112">
    <property type="entry name" value="CysZ/EI24"/>
</dbReference>